<evidence type="ECO:0000313" key="2">
    <source>
        <dbReference type="EMBL" id="OOZ37051.1"/>
    </source>
</evidence>
<dbReference type="PANTHER" id="PTHR33525">
    <property type="match status" value="1"/>
</dbReference>
<evidence type="ECO:0000259" key="1">
    <source>
        <dbReference type="PROSITE" id="PS51833"/>
    </source>
</evidence>
<dbReference type="SMART" id="SM00471">
    <property type="entry name" value="HDc"/>
    <property type="match status" value="1"/>
</dbReference>
<dbReference type="CDD" id="cd00077">
    <property type="entry name" value="HDc"/>
    <property type="match status" value="1"/>
</dbReference>
<name>A0A1T2KW75_9GAMM</name>
<sequence>MEAEKKPKFPVKEFVADIKEDILHDRLTLPTLPDVALEALLVVNDADSSADDVARIVAKDAAIAARLVRYANCPIFHGSDPVTSVSRAITRIGFDSVKQAIYLVSMRDVFKTGIAIIKKRMDRLWQHSVVVASKAAMLAEQFPQLEKDTALLAGLIHDVGVIPVLLKAKDYEVLYTNEKNLDKVVSGLHMAVGKILLAHWKFEPVLMEVVALHDHLDREPPSDEVDYVDLVQVANILSYTKSSHPYSGLDRTKVAAFQRLGIEELMVPGGEAKLMQQSRDLGSKIF</sequence>
<dbReference type="InterPro" id="IPR013976">
    <property type="entry name" value="HDOD"/>
</dbReference>
<dbReference type="RefSeq" id="WP_078486302.1">
    <property type="nucleotide sequence ID" value="NZ_MPRJ01000019.1"/>
</dbReference>
<dbReference type="Pfam" id="PF08668">
    <property type="entry name" value="HDOD"/>
    <property type="match status" value="1"/>
</dbReference>
<dbReference type="OrthoDB" id="598113at2"/>
<organism evidence="2 3">
    <name type="scientific">Solemya velesiana gill symbiont</name>
    <dbReference type="NCBI Taxonomy" id="1918948"/>
    <lineage>
        <taxon>Bacteria</taxon>
        <taxon>Pseudomonadati</taxon>
        <taxon>Pseudomonadota</taxon>
        <taxon>Gammaproteobacteria</taxon>
        <taxon>sulfur-oxidizing symbionts</taxon>
    </lineage>
</organism>
<dbReference type="InterPro" id="IPR052340">
    <property type="entry name" value="RNase_Y/CdgJ"/>
</dbReference>
<dbReference type="PANTHER" id="PTHR33525:SF3">
    <property type="entry name" value="RIBONUCLEASE Y"/>
    <property type="match status" value="1"/>
</dbReference>
<dbReference type="Proteomes" id="UP000190896">
    <property type="component" value="Unassembled WGS sequence"/>
</dbReference>
<dbReference type="AlphaFoldDB" id="A0A1T2KW75"/>
<dbReference type="InterPro" id="IPR003607">
    <property type="entry name" value="HD/PDEase_dom"/>
</dbReference>
<dbReference type="EMBL" id="MPRJ01000019">
    <property type="protein sequence ID" value="OOZ37051.1"/>
    <property type="molecule type" value="Genomic_DNA"/>
</dbReference>
<feature type="domain" description="HDOD" evidence="1">
    <location>
        <begin position="29"/>
        <end position="216"/>
    </location>
</feature>
<proteinExistence type="predicted"/>
<evidence type="ECO:0000313" key="3">
    <source>
        <dbReference type="Proteomes" id="UP000190896"/>
    </source>
</evidence>
<comment type="caution">
    <text evidence="2">The sequence shown here is derived from an EMBL/GenBank/DDBJ whole genome shotgun (WGS) entry which is preliminary data.</text>
</comment>
<gene>
    <name evidence="2" type="ORF">BOW51_04390</name>
</gene>
<dbReference type="SUPFAM" id="SSF109604">
    <property type="entry name" value="HD-domain/PDEase-like"/>
    <property type="match status" value="1"/>
</dbReference>
<reference evidence="2 3" key="1">
    <citation type="submission" date="2016-11" db="EMBL/GenBank/DDBJ databases">
        <title>Mixed transmission modes and dynamic genome evolution in an obligate animal-bacterial symbiosis.</title>
        <authorList>
            <person name="Russell S.L."/>
            <person name="Corbett-Detig R.B."/>
            <person name="Cavanaugh C.M."/>
        </authorList>
    </citation>
    <scope>NUCLEOTIDE SEQUENCE [LARGE SCALE GENOMIC DNA]</scope>
    <source>
        <strain evidence="2">Se-Cadez</strain>
    </source>
</reference>
<dbReference type="PROSITE" id="PS51833">
    <property type="entry name" value="HDOD"/>
    <property type="match status" value="1"/>
</dbReference>
<protein>
    <recommendedName>
        <fullName evidence="1">HDOD domain-containing protein</fullName>
    </recommendedName>
</protein>
<accession>A0A1T2KW75</accession>
<keyword evidence="3" id="KW-1185">Reference proteome</keyword>
<dbReference type="Gene3D" id="1.10.3210.10">
    <property type="entry name" value="Hypothetical protein af1432"/>
    <property type="match status" value="1"/>
</dbReference>